<accession>A0A8J6LHW4</accession>
<proteinExistence type="predicted"/>
<reference evidence="3" key="1">
    <citation type="submission" date="2020-06" db="EMBL/GenBank/DDBJ databases">
        <title>Novel chitinolytic bacterium.</title>
        <authorList>
            <person name="Ungkulpasvich U."/>
            <person name="Kosugi A."/>
            <person name="Uke A."/>
        </authorList>
    </citation>
    <scope>NUCLEOTIDE SEQUENCE</scope>
    <source>
        <strain evidence="3">UUS1-1</strain>
    </source>
</reference>
<evidence type="ECO:0000256" key="1">
    <source>
        <dbReference type="SAM" id="Phobius"/>
    </source>
</evidence>
<dbReference type="Proteomes" id="UP000657177">
    <property type="component" value="Unassembled WGS sequence"/>
</dbReference>
<keyword evidence="1" id="KW-0472">Membrane</keyword>
<dbReference type="RefSeq" id="WP_181339077.1">
    <property type="nucleotide sequence ID" value="NZ_JAAKDE010000006.1"/>
</dbReference>
<feature type="domain" description="Nucleoside transporter/FeoB GTPase Gate" evidence="2">
    <location>
        <begin position="44"/>
        <end position="160"/>
    </location>
</feature>
<feature type="transmembrane region" description="Helical" evidence="1">
    <location>
        <begin position="167"/>
        <end position="189"/>
    </location>
</feature>
<sequence>MFAINKIWFALFFLGFLVAGATGRVEETTLALIAAMEESVNFTLELIGFLAFWSGLLKIAEAAGITQKVARVLHPLLRHLFPRLPSDSPAMGAITLSLAANLLGLSHAATPLGIKAMHELEKVNPTPGEVSDEMAVYLALILGGVSFVPSTIIAVRSRAGSVQPSVVILPILLVSLIGTTVALLTHFIIKKNPKGE</sequence>
<keyword evidence="4" id="KW-1185">Reference proteome</keyword>
<dbReference type="Pfam" id="PF07670">
    <property type="entry name" value="Gate"/>
    <property type="match status" value="1"/>
</dbReference>
<feature type="transmembrane region" description="Helical" evidence="1">
    <location>
        <begin position="134"/>
        <end position="155"/>
    </location>
</feature>
<keyword evidence="1" id="KW-0812">Transmembrane</keyword>
<gene>
    <name evidence="3" type="ORF">G5B42_03565</name>
</gene>
<keyword evidence="1" id="KW-1133">Transmembrane helix</keyword>
<organism evidence="3 4">
    <name type="scientific">Capillibacterium thermochitinicola</name>
    <dbReference type="NCBI Taxonomy" id="2699427"/>
    <lineage>
        <taxon>Bacteria</taxon>
        <taxon>Bacillati</taxon>
        <taxon>Bacillota</taxon>
        <taxon>Capillibacterium</taxon>
    </lineage>
</organism>
<comment type="caution">
    <text evidence="3">The sequence shown here is derived from an EMBL/GenBank/DDBJ whole genome shotgun (WGS) entry which is preliminary data.</text>
</comment>
<name>A0A8J6LHW4_9FIRM</name>
<dbReference type="EMBL" id="JAAKDE010000006">
    <property type="protein sequence ID" value="MBA2132620.1"/>
    <property type="molecule type" value="Genomic_DNA"/>
</dbReference>
<evidence type="ECO:0000313" key="3">
    <source>
        <dbReference type="EMBL" id="MBA2132620.1"/>
    </source>
</evidence>
<dbReference type="InterPro" id="IPR011642">
    <property type="entry name" value="Gate_dom"/>
</dbReference>
<evidence type="ECO:0000313" key="4">
    <source>
        <dbReference type="Proteomes" id="UP000657177"/>
    </source>
</evidence>
<protein>
    <recommendedName>
        <fullName evidence="2">Nucleoside transporter/FeoB GTPase Gate domain-containing protein</fullName>
    </recommendedName>
</protein>
<evidence type="ECO:0000259" key="2">
    <source>
        <dbReference type="Pfam" id="PF07670"/>
    </source>
</evidence>
<dbReference type="AlphaFoldDB" id="A0A8J6LHW4"/>